<accession>A0AAV6UFE8</accession>
<keyword evidence="2" id="KW-1185">Reference proteome</keyword>
<dbReference type="AlphaFoldDB" id="A0AAV6UFE8"/>
<evidence type="ECO:0000313" key="2">
    <source>
        <dbReference type="Proteomes" id="UP000827092"/>
    </source>
</evidence>
<dbReference type="EMBL" id="JAFNEN010000446">
    <property type="protein sequence ID" value="KAG8182811.1"/>
    <property type="molecule type" value="Genomic_DNA"/>
</dbReference>
<proteinExistence type="predicted"/>
<dbReference type="Proteomes" id="UP000827092">
    <property type="component" value="Unassembled WGS sequence"/>
</dbReference>
<name>A0AAV6UFE8_9ARAC</name>
<protein>
    <submittedName>
        <fullName evidence="1">Uncharacterized protein</fullName>
    </submittedName>
</protein>
<organism evidence="1 2">
    <name type="scientific">Oedothorax gibbosus</name>
    <dbReference type="NCBI Taxonomy" id="931172"/>
    <lineage>
        <taxon>Eukaryota</taxon>
        <taxon>Metazoa</taxon>
        <taxon>Ecdysozoa</taxon>
        <taxon>Arthropoda</taxon>
        <taxon>Chelicerata</taxon>
        <taxon>Arachnida</taxon>
        <taxon>Araneae</taxon>
        <taxon>Araneomorphae</taxon>
        <taxon>Entelegynae</taxon>
        <taxon>Araneoidea</taxon>
        <taxon>Linyphiidae</taxon>
        <taxon>Erigoninae</taxon>
        <taxon>Oedothorax</taxon>
    </lineage>
</organism>
<gene>
    <name evidence="1" type="ORF">JTE90_003484</name>
</gene>
<evidence type="ECO:0000313" key="1">
    <source>
        <dbReference type="EMBL" id="KAG8182811.1"/>
    </source>
</evidence>
<sequence length="109" mass="12593">MFGKLGSVNRCFALQICSDTNFIPLLQKLGLIKEHLKCPKCSSDMKLKPEKQISDNRVWICRNSENKKLAAAKGLCLVDLVKDLWFRNSKMTLQEVFLLTYELVKHQHI</sequence>
<comment type="caution">
    <text evidence="1">The sequence shown here is derived from an EMBL/GenBank/DDBJ whole genome shotgun (WGS) entry which is preliminary data.</text>
</comment>
<reference evidence="1 2" key="1">
    <citation type="journal article" date="2022" name="Nat. Ecol. Evol.">
        <title>A masculinizing supergene underlies an exaggerated male reproductive morph in a spider.</title>
        <authorList>
            <person name="Hendrickx F."/>
            <person name="De Corte Z."/>
            <person name="Sonet G."/>
            <person name="Van Belleghem S.M."/>
            <person name="Kostlbacher S."/>
            <person name="Vangestel C."/>
        </authorList>
    </citation>
    <scope>NUCLEOTIDE SEQUENCE [LARGE SCALE GENOMIC DNA]</scope>
    <source>
        <strain evidence="1">W744_W776</strain>
    </source>
</reference>